<dbReference type="PROSITE" id="PS51257">
    <property type="entry name" value="PROKAR_LIPOPROTEIN"/>
    <property type="match status" value="1"/>
</dbReference>
<dbReference type="InterPro" id="IPR051601">
    <property type="entry name" value="Serine_prot/Carboxylest_S33"/>
</dbReference>
<keyword evidence="7" id="KW-1185">Reference proteome</keyword>
<evidence type="ECO:0000313" key="7">
    <source>
        <dbReference type="Proteomes" id="UP000746595"/>
    </source>
</evidence>
<evidence type="ECO:0000313" key="6">
    <source>
        <dbReference type="EMBL" id="NKG22615.1"/>
    </source>
</evidence>
<dbReference type="Gene3D" id="3.40.50.1820">
    <property type="entry name" value="alpha/beta hydrolase"/>
    <property type="match status" value="1"/>
</dbReference>
<proteinExistence type="inferred from homology"/>
<dbReference type="EMBL" id="JAAWVT010000013">
    <property type="protein sequence ID" value="NKG22615.1"/>
    <property type="molecule type" value="Genomic_DNA"/>
</dbReference>
<organism evidence="6 7">
    <name type="scientific">Paeniglutamicibacter terrestris</name>
    <dbReference type="NCBI Taxonomy" id="2723403"/>
    <lineage>
        <taxon>Bacteria</taxon>
        <taxon>Bacillati</taxon>
        <taxon>Actinomycetota</taxon>
        <taxon>Actinomycetes</taxon>
        <taxon>Micrococcales</taxon>
        <taxon>Micrococcaceae</taxon>
        <taxon>Paeniglutamicibacter</taxon>
    </lineage>
</organism>
<evidence type="ECO:0000256" key="2">
    <source>
        <dbReference type="ARBA" id="ARBA00022729"/>
    </source>
</evidence>
<evidence type="ECO:0000256" key="3">
    <source>
        <dbReference type="ARBA" id="ARBA00022801"/>
    </source>
</evidence>
<sequence>MRAPRRHLSVMSLLASMALLLSGCSVTTTPVSESTATAPGTAAKAPKGLEKFYTQNLEWNSCDGSLKCAELSVPMDYANPAGETLSLKLNKRPGSGTVQGSLLVNPGGPGASGLDLVRDSVPQMFGRSLQDGFDIVGFDPRGVASSSPVKCEDAAEQDAGRQVQFDTSTDAGLASMRASSADYAALCAERTGAALGFVDTVSAARDMDVMRAVLGDEKLNFLGFSYGTSLGAHYAEMFPKNVGRLVLDGALDPALSNEEITLGQAVGFENEIRAYLQDCLASGDCPFTGSLDDALTQLRALLDSVEANPMVASDGRSVPIIDFVNGFIIPLYDNASWPTLTQALSSVMDGDVDTIEYFADLSAGRTSEGTYSGNGAASFTAINCLDYPMNADVATMRADAATLTKAAPTIGKYLAFGAVGCQDWEFKATGKPGELTAKGAAPIVVIGTTGDPATPYAWSQSLAKSLDSGSLVTYQGHGHTAYGRSNGCVSDAVESYLLEGKVPTDGLTC</sequence>
<dbReference type="GO" id="GO:0016787">
    <property type="term" value="F:hydrolase activity"/>
    <property type="evidence" value="ECO:0007669"/>
    <property type="project" value="UniProtKB-KW"/>
</dbReference>
<protein>
    <submittedName>
        <fullName evidence="6">Alpha/beta hydrolase</fullName>
    </submittedName>
</protein>
<feature type="signal peptide" evidence="4">
    <location>
        <begin position="1"/>
        <end position="27"/>
    </location>
</feature>
<feature type="chain" id="PRO_5045657460" evidence="4">
    <location>
        <begin position="28"/>
        <end position="509"/>
    </location>
</feature>
<dbReference type="Pfam" id="PF08386">
    <property type="entry name" value="Abhydrolase_4"/>
    <property type="match status" value="1"/>
</dbReference>
<comment type="similarity">
    <text evidence="1">Belongs to the peptidase S33 family.</text>
</comment>
<comment type="caution">
    <text evidence="6">The sequence shown here is derived from an EMBL/GenBank/DDBJ whole genome shotgun (WGS) entry which is preliminary data.</text>
</comment>
<dbReference type="PANTHER" id="PTHR43248">
    <property type="entry name" value="2-SUCCINYL-6-HYDROXY-2,4-CYCLOHEXADIENE-1-CARBOXYLATE SYNTHASE"/>
    <property type="match status" value="1"/>
</dbReference>
<dbReference type="InterPro" id="IPR029058">
    <property type="entry name" value="AB_hydrolase_fold"/>
</dbReference>
<accession>A0ABX1G8N2</accession>
<dbReference type="PANTHER" id="PTHR43248:SF29">
    <property type="entry name" value="TRIPEPTIDYL AMINOPEPTIDASE"/>
    <property type="match status" value="1"/>
</dbReference>
<evidence type="ECO:0000256" key="1">
    <source>
        <dbReference type="ARBA" id="ARBA00010088"/>
    </source>
</evidence>
<keyword evidence="3 6" id="KW-0378">Hydrolase</keyword>
<keyword evidence="2 4" id="KW-0732">Signal</keyword>
<dbReference type="SUPFAM" id="SSF53474">
    <property type="entry name" value="alpha/beta-Hydrolases"/>
    <property type="match status" value="1"/>
</dbReference>
<evidence type="ECO:0000259" key="5">
    <source>
        <dbReference type="Pfam" id="PF08386"/>
    </source>
</evidence>
<dbReference type="Proteomes" id="UP000746595">
    <property type="component" value="Unassembled WGS sequence"/>
</dbReference>
<name>A0ABX1G8N2_9MICC</name>
<feature type="domain" description="Peptidase S33 tripeptidyl aminopeptidase-like C-terminal" evidence="5">
    <location>
        <begin position="408"/>
        <end position="509"/>
    </location>
</feature>
<dbReference type="RefSeq" id="WP_168153367.1">
    <property type="nucleotide sequence ID" value="NZ_JAAWVT010000013.1"/>
</dbReference>
<gene>
    <name evidence="6" type="ORF">HED64_18095</name>
</gene>
<evidence type="ECO:0000256" key="4">
    <source>
        <dbReference type="SAM" id="SignalP"/>
    </source>
</evidence>
<reference evidence="6 7" key="1">
    <citation type="submission" date="2020-04" db="EMBL/GenBank/DDBJ databases">
        <title>Paeniglutamicibacter sp. ANT13_2, a novel actinomycete isolated from sediment in Antarctica.</title>
        <authorList>
            <person name="Sakdapetsiri C."/>
            <person name="Pinyakong O."/>
        </authorList>
    </citation>
    <scope>NUCLEOTIDE SEQUENCE [LARGE SCALE GENOMIC DNA]</scope>
    <source>
        <strain evidence="6 7">ANT13_2</strain>
    </source>
</reference>
<dbReference type="InterPro" id="IPR013595">
    <property type="entry name" value="Pept_S33_TAP-like_C"/>
</dbReference>